<name>A0A1F6E013_9BACT</name>
<proteinExistence type="predicted"/>
<evidence type="ECO:0000313" key="1">
    <source>
        <dbReference type="EMBL" id="OGG67011.1"/>
    </source>
</evidence>
<dbReference type="InterPro" id="IPR043731">
    <property type="entry name" value="DUF5674"/>
</dbReference>
<dbReference type="Pfam" id="PF18924">
    <property type="entry name" value="DUF5674"/>
    <property type="match status" value="1"/>
</dbReference>
<dbReference type="EMBL" id="MFLN01000031">
    <property type="protein sequence ID" value="OGG67011.1"/>
    <property type="molecule type" value="Genomic_DNA"/>
</dbReference>
<dbReference type="AlphaFoldDB" id="A0A1F6E013"/>
<protein>
    <submittedName>
        <fullName evidence="1">Uncharacterized protein</fullName>
    </submittedName>
</protein>
<evidence type="ECO:0000313" key="2">
    <source>
        <dbReference type="Proteomes" id="UP000178572"/>
    </source>
</evidence>
<reference evidence="1 2" key="1">
    <citation type="journal article" date="2016" name="Nat. Commun.">
        <title>Thousands of microbial genomes shed light on interconnected biogeochemical processes in an aquifer system.</title>
        <authorList>
            <person name="Anantharaman K."/>
            <person name="Brown C.T."/>
            <person name="Hug L.A."/>
            <person name="Sharon I."/>
            <person name="Castelle C.J."/>
            <person name="Probst A.J."/>
            <person name="Thomas B.C."/>
            <person name="Singh A."/>
            <person name="Wilkins M.J."/>
            <person name="Karaoz U."/>
            <person name="Brodie E.L."/>
            <person name="Williams K.H."/>
            <person name="Hubbard S.S."/>
            <person name="Banfield J.F."/>
        </authorList>
    </citation>
    <scope>NUCLEOTIDE SEQUENCE [LARGE SCALE GENOMIC DNA]</scope>
</reference>
<dbReference type="STRING" id="1798500.A3C21_04205"/>
<organism evidence="1 2">
    <name type="scientific">Candidatus Kaiserbacteria bacterium RIFCSPHIGHO2_02_FULL_59_21</name>
    <dbReference type="NCBI Taxonomy" id="1798500"/>
    <lineage>
        <taxon>Bacteria</taxon>
        <taxon>Candidatus Kaiseribacteriota</taxon>
    </lineage>
</organism>
<comment type="caution">
    <text evidence="1">The sequence shown here is derived from an EMBL/GenBank/DDBJ whole genome shotgun (WGS) entry which is preliminary data.</text>
</comment>
<gene>
    <name evidence="1" type="ORF">A3C21_04205</name>
</gene>
<sequence>MKIVKEPISVEEVRELAKEMYRDMVKGVADIEREIIALGGEWHVDANNILIADGSEQRSVWGFNLYPDKRGDDAVEYVSLINIRPAQGNREMEITDTGVRDNIRGILERVLPDLFV</sequence>
<accession>A0A1F6E013</accession>
<dbReference type="Proteomes" id="UP000178572">
    <property type="component" value="Unassembled WGS sequence"/>
</dbReference>